<proteinExistence type="predicted"/>
<sequence>MSEARQPRHRRLLTLSAIWAVLLLAPYWMPSLGGYTALGTRVLVLGLAAMSVNFLLGFTGVLSFGHAAYFGLGAYGAGLALKFLAPSTPLALLCGTLLGGIAGAVLGAFCVRRRGVYFAMVTIAFGQVFYYIAFQWSSLTGGDDGLRGFTRVPLHLGFATIDILSNADAFYYFVLFCLALAVGLMGFILRSPFGHTMIAIRENERRARYLGIPVDFHIWIAFTLSCLFMGFAGALYALLNNFADPRGLHFSQSGDFVMMAVMGGMRSLWGPLLGAAVFVVLQDYLSSITVNWMSFVGMLFIAIVLFFPRGLLGFIRRRSDS</sequence>
<name>A0ACC6U451_9BURK</name>
<organism evidence="1 2">
    <name type="scientific">Paraburkholderia phymatum</name>
    <dbReference type="NCBI Taxonomy" id="148447"/>
    <lineage>
        <taxon>Bacteria</taxon>
        <taxon>Pseudomonadati</taxon>
        <taxon>Pseudomonadota</taxon>
        <taxon>Betaproteobacteria</taxon>
        <taxon>Burkholderiales</taxon>
        <taxon>Burkholderiaceae</taxon>
        <taxon>Paraburkholderia</taxon>
    </lineage>
</organism>
<keyword evidence="2" id="KW-1185">Reference proteome</keyword>
<evidence type="ECO:0000313" key="1">
    <source>
        <dbReference type="EMBL" id="MEX3934250.1"/>
    </source>
</evidence>
<accession>A0ACC6U451</accession>
<dbReference type="Proteomes" id="UP001558850">
    <property type="component" value="Unassembled WGS sequence"/>
</dbReference>
<comment type="caution">
    <text evidence="1">The sequence shown here is derived from an EMBL/GenBank/DDBJ whole genome shotgun (WGS) entry which is preliminary data.</text>
</comment>
<protein>
    <submittedName>
        <fullName evidence="1">Branched-chain amino acid ABC transporter permease</fullName>
    </submittedName>
</protein>
<dbReference type="EMBL" id="JBFRCH010000012">
    <property type="protein sequence ID" value="MEX3934250.1"/>
    <property type="molecule type" value="Genomic_DNA"/>
</dbReference>
<evidence type="ECO:0000313" key="2">
    <source>
        <dbReference type="Proteomes" id="UP001558850"/>
    </source>
</evidence>
<gene>
    <name evidence="1" type="ORF">AB4Y32_21045</name>
</gene>
<reference evidence="1" key="1">
    <citation type="submission" date="2024-07" db="EMBL/GenBank/DDBJ databases">
        <title>A survey of Mimosa microsymbionts across Brazilian biomes reveals a high diversity of Paraburkholderia nodulating endemic species, but also that Cupriavidus is common as a symbiont of widespread species.</title>
        <authorList>
            <person name="Rouws L."/>
            <person name="Barauna A."/>
            <person name="Beukes C."/>
            <person name="Rouws J.R.C."/>
            <person name="De Faria S.M."/>
            <person name="Gross E."/>
            <person name="Bueno Dos Reis Junior F."/>
            <person name="Simon M.F."/>
            <person name="Maluk M."/>
            <person name="Odee D.W."/>
            <person name="Kenicer G."/>
            <person name="Young J.P.W."/>
            <person name="Reis V.M."/>
            <person name="Zilli J."/>
            <person name="James E.K."/>
        </authorList>
    </citation>
    <scope>NUCLEOTIDE SEQUENCE</scope>
    <source>
        <strain evidence="1">EG181B</strain>
    </source>
</reference>